<name>A0A1H9N6G8_9ACTN</name>
<feature type="compositionally biased region" description="Basic and acidic residues" evidence="2">
    <location>
        <begin position="216"/>
        <end position="229"/>
    </location>
</feature>
<dbReference type="Pfam" id="PF04434">
    <property type="entry name" value="SWIM"/>
    <property type="match status" value="1"/>
</dbReference>
<keyword evidence="1" id="KW-0862">Zinc</keyword>
<dbReference type="EMBL" id="FOGO01000001">
    <property type="protein sequence ID" value="SER31514.1"/>
    <property type="molecule type" value="Genomic_DNA"/>
</dbReference>
<feature type="region of interest" description="Disordered" evidence="2">
    <location>
        <begin position="193"/>
        <end position="232"/>
    </location>
</feature>
<evidence type="ECO:0000259" key="3">
    <source>
        <dbReference type="PROSITE" id="PS50966"/>
    </source>
</evidence>
<evidence type="ECO:0000256" key="2">
    <source>
        <dbReference type="SAM" id="MobiDB-lite"/>
    </source>
</evidence>
<organism evidence="4 5">
    <name type="scientific">Streptomyces qinglanensis</name>
    <dbReference type="NCBI Taxonomy" id="943816"/>
    <lineage>
        <taxon>Bacteria</taxon>
        <taxon>Bacillati</taxon>
        <taxon>Actinomycetota</taxon>
        <taxon>Actinomycetes</taxon>
        <taxon>Kitasatosporales</taxon>
        <taxon>Streptomycetaceae</taxon>
        <taxon>Streptomyces</taxon>
    </lineage>
</organism>
<keyword evidence="1" id="KW-0863">Zinc-finger</keyword>
<dbReference type="Proteomes" id="UP000182841">
    <property type="component" value="Unassembled WGS sequence"/>
</dbReference>
<dbReference type="RefSeq" id="WP_143081793.1">
    <property type="nucleotide sequence ID" value="NZ_FOGO01000001.1"/>
</dbReference>
<reference evidence="5" key="1">
    <citation type="submission" date="2016-10" db="EMBL/GenBank/DDBJ databases">
        <authorList>
            <person name="Varghese N."/>
            <person name="Submissions S."/>
        </authorList>
    </citation>
    <scope>NUCLEOTIDE SEQUENCE [LARGE SCALE GENOMIC DNA]</scope>
    <source>
        <strain evidence="5">CGMCC 4.6825</strain>
    </source>
</reference>
<keyword evidence="5" id="KW-1185">Reference proteome</keyword>
<dbReference type="STRING" id="943816.AN217_11310"/>
<dbReference type="PANTHER" id="PTHR38133:SF1">
    <property type="entry name" value="SLR1429 PROTEIN"/>
    <property type="match status" value="1"/>
</dbReference>
<proteinExistence type="predicted"/>
<evidence type="ECO:0000256" key="1">
    <source>
        <dbReference type="PROSITE-ProRule" id="PRU00325"/>
    </source>
</evidence>
<dbReference type="InterPro" id="IPR007527">
    <property type="entry name" value="Znf_SWIM"/>
</dbReference>
<dbReference type="PANTHER" id="PTHR38133">
    <property type="entry name" value="SLR1429 PROTEIN"/>
    <property type="match status" value="1"/>
</dbReference>
<protein>
    <submittedName>
        <fullName evidence="4">SWIM zinc finger</fullName>
    </submittedName>
</protein>
<gene>
    <name evidence="4" type="ORF">SAMN05421870_101140</name>
</gene>
<dbReference type="AlphaFoldDB" id="A0A1H9N6G8"/>
<sequence>MSAAARGPGAVPAQPAGSWGAAWLRAMEGAAQDTARLARGRAYAGTGPEAARGAAGAGAVSAPRVGTGRVLAYVRGSRARPYRAEWRLPVLSEEEWATFLTAVAARPVLAAALLDGELPYGAVPVAHEAGIRLLPGAGDLLPACSCPDRGHPCKHAAALGYETGRLLDADPWALLLMRGRAAEAVRAEVARLGAARAGRSAEHTRTRGGGAPPRRSRGDADGPPFDRRPRGTRLATEVFATAVRPPLPEPQPLPDTPTEPGVYPELPGAPGAEALAFLAADAAVRARHALSAVLEEDDGAGRSAVGEHDPLPDLSRWHDTVRLAATHPQLTGRGTLSARFARLARSVGRDPLELARAAAAWRQGGPAGLAVLEAVWDPPAGDFDRGRSALAGLGMVMTIHRNQLTHTTRPVQLRFGGDGRWYPYRDASGPGPAGRSGSGRDGSGPAADWWPEGPSAADPVQALTGLGQR</sequence>
<dbReference type="PROSITE" id="PS50966">
    <property type="entry name" value="ZF_SWIM"/>
    <property type="match status" value="1"/>
</dbReference>
<evidence type="ECO:0000313" key="5">
    <source>
        <dbReference type="Proteomes" id="UP000182841"/>
    </source>
</evidence>
<keyword evidence="1" id="KW-0479">Metal-binding</keyword>
<evidence type="ECO:0000313" key="4">
    <source>
        <dbReference type="EMBL" id="SER31514.1"/>
    </source>
</evidence>
<dbReference type="GO" id="GO:0008270">
    <property type="term" value="F:zinc ion binding"/>
    <property type="evidence" value="ECO:0007669"/>
    <property type="project" value="UniProtKB-KW"/>
</dbReference>
<dbReference type="OrthoDB" id="188274at2"/>
<feature type="compositionally biased region" description="Gly residues" evidence="2">
    <location>
        <begin position="431"/>
        <end position="442"/>
    </location>
</feature>
<accession>A0A1H9N6G8</accession>
<feature type="domain" description="SWIM-type" evidence="3">
    <location>
        <begin position="129"/>
        <end position="164"/>
    </location>
</feature>
<feature type="region of interest" description="Disordered" evidence="2">
    <location>
        <begin position="424"/>
        <end position="469"/>
    </location>
</feature>